<gene>
    <name evidence="2" type="ORF">NCTC12229_00737</name>
</gene>
<proteinExistence type="predicted"/>
<evidence type="ECO:0000313" key="3">
    <source>
        <dbReference type="Proteomes" id="UP000254055"/>
    </source>
</evidence>
<protein>
    <submittedName>
        <fullName evidence="2">Uncharacterized protein</fullName>
    </submittedName>
</protein>
<dbReference type="AlphaFoldDB" id="A0A378WGW4"/>
<accession>A0A378WGW4</accession>
<sequence length="197" mass="21739">MIKRLLFISSLLAVASSNVYAESYVIIGGMIGPHPKDFTERFNAIKGDSPITLRRIHITAQKGTQVQSLGNGVTLKAHKVTAGDAFKSIKISCSGLQHEKKMYACLFGMVTVALSVDTSLHNRDFTNIIQQAVNTGKAIHNQSGVDYIITADTNKKTMSMLVKADTPERREKMDDIDEEYMKSNKCNPSIELCIKSK</sequence>
<dbReference type="EMBL" id="UGRS01000001">
    <property type="protein sequence ID" value="SUA36322.1"/>
    <property type="molecule type" value="Genomic_DNA"/>
</dbReference>
<dbReference type="RefSeq" id="WP_115133581.1">
    <property type="nucleotide sequence ID" value="NZ_UGRS01000001.1"/>
</dbReference>
<feature type="chain" id="PRO_5016639000" evidence="1">
    <location>
        <begin position="22"/>
        <end position="197"/>
    </location>
</feature>
<organism evidence="2 3">
    <name type="scientific">Neisseria zoodegmatis</name>
    <dbReference type="NCBI Taxonomy" id="326523"/>
    <lineage>
        <taxon>Bacteria</taxon>
        <taxon>Pseudomonadati</taxon>
        <taxon>Pseudomonadota</taxon>
        <taxon>Betaproteobacteria</taxon>
        <taxon>Neisseriales</taxon>
        <taxon>Neisseriaceae</taxon>
        <taxon>Neisseria</taxon>
    </lineage>
</organism>
<reference evidence="2 3" key="1">
    <citation type="submission" date="2018-06" db="EMBL/GenBank/DDBJ databases">
        <authorList>
            <consortium name="Pathogen Informatics"/>
            <person name="Doyle S."/>
        </authorList>
    </citation>
    <scope>NUCLEOTIDE SEQUENCE [LARGE SCALE GENOMIC DNA]</scope>
    <source>
        <strain evidence="2 3">NCTC12229</strain>
    </source>
</reference>
<evidence type="ECO:0000256" key="1">
    <source>
        <dbReference type="SAM" id="SignalP"/>
    </source>
</evidence>
<dbReference type="Proteomes" id="UP000254055">
    <property type="component" value="Unassembled WGS sequence"/>
</dbReference>
<evidence type="ECO:0000313" key="2">
    <source>
        <dbReference type="EMBL" id="SUA36322.1"/>
    </source>
</evidence>
<keyword evidence="1" id="KW-0732">Signal</keyword>
<name>A0A378WGW4_9NEIS</name>
<feature type="signal peptide" evidence="1">
    <location>
        <begin position="1"/>
        <end position="21"/>
    </location>
</feature>